<dbReference type="EMBL" id="MIQE01000029">
    <property type="protein sequence ID" value="OFA09336.1"/>
    <property type="molecule type" value="Genomic_DNA"/>
</dbReference>
<protein>
    <recommendedName>
        <fullName evidence="4">DUF3784 domain-containing protein</fullName>
    </recommendedName>
</protein>
<proteinExistence type="predicted"/>
<gene>
    <name evidence="2" type="ORF">LASUN_26030</name>
</gene>
<accession>A0A1E7X873</accession>
<evidence type="ECO:0000256" key="1">
    <source>
        <dbReference type="SAM" id="Phobius"/>
    </source>
</evidence>
<dbReference type="Proteomes" id="UP000177010">
    <property type="component" value="Unassembled WGS sequence"/>
</dbReference>
<reference evidence="2 3" key="1">
    <citation type="submission" date="2016-09" db="EMBL/GenBank/DDBJ databases">
        <title>Genome Sequence of Lactobacillus sunkii Strain CG01.</title>
        <authorList>
            <person name="Poehlein A."/>
            <person name="Gabris C."/>
            <person name="Bengelsdorf F.R."/>
            <person name="Duerre P."/>
            <person name="Daniel R."/>
        </authorList>
    </citation>
    <scope>NUCLEOTIDE SEQUENCE [LARGE SCALE GENOMIC DNA]</scope>
    <source>
        <strain evidence="2 3">CG_D</strain>
    </source>
</reference>
<feature type="transmembrane region" description="Helical" evidence="1">
    <location>
        <begin position="6"/>
        <end position="23"/>
    </location>
</feature>
<keyword evidence="1" id="KW-1133">Transmembrane helix</keyword>
<name>A0A1E7X873_9LACO</name>
<dbReference type="AlphaFoldDB" id="A0A1E7X873"/>
<sequence>MTTNLISGIAFCGVGLLIILIGFKVTHGEWLHFLAGNIFGDNDKDAFKHRKGIGLFLIITGILIIIFYFLVFIKSPNMR</sequence>
<keyword evidence="1" id="KW-0812">Transmembrane</keyword>
<evidence type="ECO:0000313" key="3">
    <source>
        <dbReference type="Proteomes" id="UP000177010"/>
    </source>
</evidence>
<evidence type="ECO:0008006" key="4">
    <source>
        <dbReference type="Google" id="ProtNLM"/>
    </source>
</evidence>
<evidence type="ECO:0000313" key="2">
    <source>
        <dbReference type="EMBL" id="OFA09336.1"/>
    </source>
</evidence>
<organism evidence="2 3">
    <name type="scientific">Lentilactobacillus sunkii</name>
    <dbReference type="NCBI Taxonomy" id="481719"/>
    <lineage>
        <taxon>Bacteria</taxon>
        <taxon>Bacillati</taxon>
        <taxon>Bacillota</taxon>
        <taxon>Bacilli</taxon>
        <taxon>Lactobacillales</taxon>
        <taxon>Lactobacillaceae</taxon>
        <taxon>Lentilactobacillus</taxon>
    </lineage>
</organism>
<keyword evidence="1" id="KW-0472">Membrane</keyword>
<feature type="transmembrane region" description="Helical" evidence="1">
    <location>
        <begin position="53"/>
        <end position="73"/>
    </location>
</feature>
<dbReference type="RefSeq" id="WP_070368727.1">
    <property type="nucleotide sequence ID" value="NZ_JAZHVW010000009.1"/>
</dbReference>
<comment type="caution">
    <text evidence="2">The sequence shown here is derived from an EMBL/GenBank/DDBJ whole genome shotgun (WGS) entry which is preliminary data.</text>
</comment>